<dbReference type="AlphaFoldDB" id="A0A165X8P8"/>
<evidence type="ECO:0000313" key="1">
    <source>
        <dbReference type="EMBL" id="KZP08311.1"/>
    </source>
</evidence>
<proteinExistence type="predicted"/>
<accession>A0A165X8P8</accession>
<reference evidence="1 2" key="1">
    <citation type="journal article" date="2016" name="Mol. Biol. Evol.">
        <title>Comparative Genomics of Early-Diverging Mushroom-Forming Fungi Provides Insights into the Origins of Lignocellulose Decay Capabilities.</title>
        <authorList>
            <person name="Nagy L.G."/>
            <person name="Riley R."/>
            <person name="Tritt A."/>
            <person name="Adam C."/>
            <person name="Daum C."/>
            <person name="Floudas D."/>
            <person name="Sun H."/>
            <person name="Yadav J.S."/>
            <person name="Pangilinan J."/>
            <person name="Larsson K.H."/>
            <person name="Matsuura K."/>
            <person name="Barry K."/>
            <person name="Labutti K."/>
            <person name="Kuo R."/>
            <person name="Ohm R.A."/>
            <person name="Bhattacharya S.S."/>
            <person name="Shirouzu T."/>
            <person name="Yoshinaga Y."/>
            <person name="Martin F.M."/>
            <person name="Grigoriev I.V."/>
            <person name="Hibbett D.S."/>
        </authorList>
    </citation>
    <scope>NUCLEOTIDE SEQUENCE [LARGE SCALE GENOMIC DNA]</scope>
    <source>
        <strain evidence="1 2">CBS 109695</strain>
    </source>
</reference>
<organism evidence="1 2">
    <name type="scientific">Athelia psychrophila</name>
    <dbReference type="NCBI Taxonomy" id="1759441"/>
    <lineage>
        <taxon>Eukaryota</taxon>
        <taxon>Fungi</taxon>
        <taxon>Dikarya</taxon>
        <taxon>Basidiomycota</taxon>
        <taxon>Agaricomycotina</taxon>
        <taxon>Agaricomycetes</taxon>
        <taxon>Agaricomycetidae</taxon>
        <taxon>Atheliales</taxon>
        <taxon>Atheliaceae</taxon>
        <taxon>Athelia</taxon>
    </lineage>
</organism>
<name>A0A165X8P8_9AGAM</name>
<evidence type="ECO:0000313" key="2">
    <source>
        <dbReference type="Proteomes" id="UP000076532"/>
    </source>
</evidence>
<sequence length="82" mass="9275">MPLKDGAEQLVEVFTLLQDLWREAFGARRSSAPIEKVANEEHEDTYGEQADLAADAIGKAIRNPSQIIKQTRNNLFRCLFND</sequence>
<keyword evidence="2" id="KW-1185">Reference proteome</keyword>
<dbReference type="Proteomes" id="UP000076532">
    <property type="component" value="Unassembled WGS sequence"/>
</dbReference>
<dbReference type="EMBL" id="KV417724">
    <property type="protein sequence ID" value="KZP08311.1"/>
    <property type="molecule type" value="Genomic_DNA"/>
</dbReference>
<protein>
    <submittedName>
        <fullName evidence="1">Uncharacterized protein</fullName>
    </submittedName>
</protein>
<gene>
    <name evidence="1" type="ORF">FIBSPDRAFT_964873</name>
</gene>